<evidence type="ECO:0000313" key="4">
    <source>
        <dbReference type="Proteomes" id="UP000274822"/>
    </source>
</evidence>
<dbReference type="SUPFAM" id="SSF52490">
    <property type="entry name" value="Tubulin nucleotide-binding domain-like"/>
    <property type="match status" value="1"/>
</dbReference>
<dbReference type="Proteomes" id="UP000274822">
    <property type="component" value="Unassembled WGS sequence"/>
</dbReference>
<dbReference type="Gene3D" id="3.40.50.1440">
    <property type="entry name" value="Tubulin/FtsZ, GTPase domain"/>
    <property type="match status" value="1"/>
</dbReference>
<dbReference type="Pfam" id="PF14881">
    <property type="entry name" value="Tubulin_3"/>
    <property type="match status" value="1"/>
</dbReference>
<keyword evidence="4" id="KW-1185">Reference proteome</keyword>
<dbReference type="InterPro" id="IPR049942">
    <property type="entry name" value="DML1/Misato"/>
</dbReference>
<gene>
    <name evidence="3" type="ORF">BC938DRAFT_481551</name>
</gene>
<evidence type="ECO:0000256" key="1">
    <source>
        <dbReference type="SAM" id="Coils"/>
    </source>
</evidence>
<dbReference type="AlphaFoldDB" id="A0A433QFX7"/>
<dbReference type="InterPro" id="IPR036525">
    <property type="entry name" value="Tubulin/FtsZ_GTPase_sf"/>
</dbReference>
<dbReference type="PANTHER" id="PTHR13391:SF0">
    <property type="entry name" value="PROTEIN MISATO HOMOLOG 1"/>
    <property type="match status" value="1"/>
</dbReference>
<accession>A0A433QFX7</accession>
<sequence>MHPFRLEGLLFHVRRGCAGTRGFARCYFQSWRYAEGGFGSLKKFNKLFEDTDKNPTDAIDFTWDQNVQQFAEEEYPKNEYLQNLEEEEKENRAQQNQMEIEEQEEPNYHLDEQVHLWSDYNRIFYHPRSFNQLTQYQLDNDFKPFDVFSYGRDAYDDAEKELETYDENFRFFAEECDAVQGFQFLTTTFDGFGGFATSFLETIRDDYPKTSIVTFGFSNPGDLTNEATYFSSYFCVRRKRALSDYS</sequence>
<dbReference type="EMBL" id="RBNJ01006248">
    <property type="protein sequence ID" value="RUS28702.1"/>
    <property type="molecule type" value="Genomic_DNA"/>
</dbReference>
<dbReference type="GO" id="GO:0007005">
    <property type="term" value="P:mitochondrion organization"/>
    <property type="evidence" value="ECO:0007669"/>
    <property type="project" value="InterPro"/>
</dbReference>
<feature type="coiled-coil region" evidence="1">
    <location>
        <begin position="77"/>
        <end position="104"/>
    </location>
</feature>
<evidence type="ECO:0000259" key="2">
    <source>
        <dbReference type="Pfam" id="PF14881"/>
    </source>
</evidence>
<protein>
    <recommendedName>
        <fullName evidence="2">DML1/Misato tubulin domain-containing protein</fullName>
    </recommendedName>
</protein>
<reference evidence="3 4" key="1">
    <citation type="journal article" date="2018" name="New Phytol.">
        <title>Phylogenomics of Endogonaceae and evolution of mycorrhizas within Mucoromycota.</title>
        <authorList>
            <person name="Chang Y."/>
            <person name="Desiro A."/>
            <person name="Na H."/>
            <person name="Sandor L."/>
            <person name="Lipzen A."/>
            <person name="Clum A."/>
            <person name="Barry K."/>
            <person name="Grigoriev I.V."/>
            <person name="Martin F.M."/>
            <person name="Stajich J.E."/>
            <person name="Smith M.E."/>
            <person name="Bonito G."/>
            <person name="Spatafora J.W."/>
        </authorList>
    </citation>
    <scope>NUCLEOTIDE SEQUENCE [LARGE SCALE GENOMIC DNA]</scope>
    <source>
        <strain evidence="3 4">AD002</strain>
    </source>
</reference>
<name>A0A433QFX7_9FUNG</name>
<evidence type="ECO:0000313" key="3">
    <source>
        <dbReference type="EMBL" id="RUS28702.1"/>
    </source>
</evidence>
<proteinExistence type="predicted"/>
<keyword evidence="1" id="KW-0175">Coiled coil</keyword>
<dbReference type="InterPro" id="IPR029209">
    <property type="entry name" value="DML1/Misato_tubulin"/>
</dbReference>
<organism evidence="3 4">
    <name type="scientific">Jimgerdemannia flammicorona</name>
    <dbReference type="NCBI Taxonomy" id="994334"/>
    <lineage>
        <taxon>Eukaryota</taxon>
        <taxon>Fungi</taxon>
        <taxon>Fungi incertae sedis</taxon>
        <taxon>Mucoromycota</taxon>
        <taxon>Mucoromycotina</taxon>
        <taxon>Endogonomycetes</taxon>
        <taxon>Endogonales</taxon>
        <taxon>Endogonaceae</taxon>
        <taxon>Jimgerdemannia</taxon>
    </lineage>
</organism>
<feature type="domain" description="DML1/Misato tubulin" evidence="2">
    <location>
        <begin position="112"/>
        <end position="222"/>
    </location>
</feature>
<comment type="caution">
    <text evidence="3">The sequence shown here is derived from an EMBL/GenBank/DDBJ whole genome shotgun (WGS) entry which is preliminary data.</text>
</comment>
<dbReference type="PANTHER" id="PTHR13391">
    <property type="entry name" value="MITOCHONDRIAL DISTRIBUTION REGULATOR MISATO"/>
    <property type="match status" value="1"/>
</dbReference>
<dbReference type="GO" id="GO:0005739">
    <property type="term" value="C:mitochondrion"/>
    <property type="evidence" value="ECO:0007669"/>
    <property type="project" value="TreeGrafter"/>
</dbReference>